<dbReference type="GO" id="GO:1990281">
    <property type="term" value="C:efflux pump complex"/>
    <property type="evidence" value="ECO:0007669"/>
    <property type="project" value="TreeGrafter"/>
</dbReference>
<dbReference type="InterPro" id="IPR058792">
    <property type="entry name" value="Beta-barrel_RND_2"/>
</dbReference>
<dbReference type="OrthoDB" id="9806939at2"/>
<dbReference type="Pfam" id="PF25917">
    <property type="entry name" value="BSH_RND"/>
    <property type="match status" value="1"/>
</dbReference>
<evidence type="ECO:0000256" key="3">
    <source>
        <dbReference type="SAM" id="MobiDB-lite"/>
    </source>
</evidence>
<evidence type="ECO:0000259" key="5">
    <source>
        <dbReference type="Pfam" id="PF25917"/>
    </source>
</evidence>
<evidence type="ECO:0000256" key="2">
    <source>
        <dbReference type="SAM" id="Coils"/>
    </source>
</evidence>
<keyword evidence="2" id="KW-0175">Coiled coil</keyword>
<feature type="coiled-coil region" evidence="2">
    <location>
        <begin position="179"/>
        <end position="206"/>
    </location>
</feature>
<dbReference type="Pfam" id="PF25954">
    <property type="entry name" value="Beta-barrel_RND_2"/>
    <property type="match status" value="1"/>
</dbReference>
<dbReference type="Gene3D" id="1.10.287.470">
    <property type="entry name" value="Helix hairpin bin"/>
    <property type="match status" value="1"/>
</dbReference>
<dbReference type="Gene3D" id="2.40.30.170">
    <property type="match status" value="1"/>
</dbReference>
<evidence type="ECO:0000313" key="7">
    <source>
        <dbReference type="EMBL" id="RCS47610.1"/>
    </source>
</evidence>
<feature type="region of interest" description="Disordered" evidence="3">
    <location>
        <begin position="410"/>
        <end position="437"/>
    </location>
</feature>
<gene>
    <name evidence="7" type="ORF">DTL42_13880</name>
</gene>
<dbReference type="GO" id="GO:0015562">
    <property type="term" value="F:efflux transmembrane transporter activity"/>
    <property type="evidence" value="ECO:0007669"/>
    <property type="project" value="TreeGrafter"/>
</dbReference>
<dbReference type="AlphaFoldDB" id="A0A368KPM3"/>
<sequence length="437" mass="46882">MLDPSKRSESQSQKLVVLVLSISLTTFLVGGVIGAWAFGKLVPHDTTAAEASKGAGSGKGNAPKAQLVRTGVVEKKPIVPVRALVGDLMAVQSSTIATEVAGKILELPVDEGAKVIGGQTILARIDGTWTALEADKIAAQIAEKKASLTFEKSDYQRYVDLLERNAVSESQTTQKRALMEELEASVQHLEVMLKEVQERKKRLDIVAPFDGTVVSKIAEVGEYVPVGSQIAVIVSTGKIYARVMVPEDNLRILQVGDTIDVAIDSLKVETKGKVSSINAQGSVGSRTFPVRIELDDQAGKLLPGMGASVFVPLSRESTELLVPRDAVLTRPDESTIWVLTEQDPQGTAKSPQINFVVQPVPVRILSHTRDAYAIACVRESDRQLVTPGVQVVTEGLERLVPGALVRVDADKSPLQPVPGTYRTGQQMVDRPGSSTDN</sequence>
<dbReference type="InterPro" id="IPR006143">
    <property type="entry name" value="RND_pump_MFP"/>
</dbReference>
<keyword evidence="4" id="KW-0812">Transmembrane</keyword>
<feature type="transmembrane region" description="Helical" evidence="4">
    <location>
        <begin position="15"/>
        <end position="38"/>
    </location>
</feature>
<feature type="domain" description="CusB-like beta-barrel" evidence="6">
    <location>
        <begin position="242"/>
        <end position="309"/>
    </location>
</feature>
<name>A0A368KPM3_9BACT</name>
<dbReference type="PANTHER" id="PTHR30469:SF15">
    <property type="entry name" value="HLYD FAMILY OF SECRETION PROTEINS"/>
    <property type="match status" value="1"/>
</dbReference>
<comment type="similarity">
    <text evidence="1">Belongs to the membrane fusion protein (MFP) (TC 8.A.1) family.</text>
</comment>
<dbReference type="Gene3D" id="2.40.420.20">
    <property type="match status" value="1"/>
</dbReference>
<evidence type="ECO:0000313" key="8">
    <source>
        <dbReference type="Proteomes" id="UP000253562"/>
    </source>
</evidence>
<evidence type="ECO:0000256" key="1">
    <source>
        <dbReference type="ARBA" id="ARBA00009477"/>
    </source>
</evidence>
<reference evidence="7 8" key="1">
    <citation type="submission" date="2018-07" db="EMBL/GenBank/DDBJ databases">
        <title>Comparative genomes isolates from brazilian mangrove.</title>
        <authorList>
            <person name="De Araujo J.E."/>
            <person name="Taketani R.G."/>
            <person name="Silva M.C.P."/>
            <person name="Lourenco M.V."/>
            <person name="Oliveira V.M."/>
            <person name="Andreote F.D."/>
        </authorList>
    </citation>
    <scope>NUCLEOTIDE SEQUENCE [LARGE SCALE GENOMIC DNA]</scope>
    <source>
        <strain evidence="7 8">HEX PRIS-MGV</strain>
    </source>
</reference>
<keyword evidence="4" id="KW-0472">Membrane</keyword>
<comment type="caution">
    <text evidence="7">The sequence shown here is derived from an EMBL/GenBank/DDBJ whole genome shotgun (WGS) entry which is preliminary data.</text>
</comment>
<dbReference type="RefSeq" id="WP_114369336.1">
    <property type="nucleotide sequence ID" value="NZ_QPEX01000028.1"/>
</dbReference>
<dbReference type="PANTHER" id="PTHR30469">
    <property type="entry name" value="MULTIDRUG RESISTANCE PROTEIN MDTA"/>
    <property type="match status" value="1"/>
</dbReference>
<evidence type="ECO:0000256" key="4">
    <source>
        <dbReference type="SAM" id="Phobius"/>
    </source>
</evidence>
<organism evidence="7 8">
    <name type="scientific">Bremerella cremea</name>
    <dbReference type="NCBI Taxonomy" id="1031537"/>
    <lineage>
        <taxon>Bacteria</taxon>
        <taxon>Pseudomonadati</taxon>
        <taxon>Planctomycetota</taxon>
        <taxon>Planctomycetia</taxon>
        <taxon>Pirellulales</taxon>
        <taxon>Pirellulaceae</taxon>
        <taxon>Bremerella</taxon>
    </lineage>
</organism>
<protein>
    <submittedName>
        <fullName evidence="7">Efflux RND transporter periplasmic adaptor subunit</fullName>
    </submittedName>
</protein>
<evidence type="ECO:0000259" key="6">
    <source>
        <dbReference type="Pfam" id="PF25954"/>
    </source>
</evidence>
<proteinExistence type="inferred from homology"/>
<dbReference type="EMBL" id="QPEX01000028">
    <property type="protein sequence ID" value="RCS47610.1"/>
    <property type="molecule type" value="Genomic_DNA"/>
</dbReference>
<feature type="domain" description="Multidrug resistance protein MdtA-like barrel-sandwich hybrid" evidence="5">
    <location>
        <begin position="95"/>
        <end position="235"/>
    </location>
</feature>
<keyword evidence="4" id="KW-1133">Transmembrane helix</keyword>
<feature type="compositionally biased region" description="Polar residues" evidence="3">
    <location>
        <begin position="422"/>
        <end position="437"/>
    </location>
</feature>
<dbReference type="SUPFAM" id="SSF111369">
    <property type="entry name" value="HlyD-like secretion proteins"/>
    <property type="match status" value="1"/>
</dbReference>
<dbReference type="InterPro" id="IPR058625">
    <property type="entry name" value="MdtA-like_BSH"/>
</dbReference>
<dbReference type="NCBIfam" id="TIGR01730">
    <property type="entry name" value="RND_mfp"/>
    <property type="match status" value="1"/>
</dbReference>
<accession>A0A368KPM3</accession>
<dbReference type="Proteomes" id="UP000253562">
    <property type="component" value="Unassembled WGS sequence"/>
</dbReference>
<dbReference type="Gene3D" id="2.40.50.100">
    <property type="match status" value="1"/>
</dbReference>